<protein>
    <submittedName>
        <fullName evidence="1">Uncharacterized protein</fullName>
    </submittedName>
</protein>
<sequence>MYNVQIIKVVKNLLTTQPGREGLPKDFSRKLS</sequence>
<name>A0A0E9PL75_ANGAN</name>
<organism evidence="1">
    <name type="scientific">Anguilla anguilla</name>
    <name type="common">European freshwater eel</name>
    <name type="synonym">Muraena anguilla</name>
    <dbReference type="NCBI Taxonomy" id="7936"/>
    <lineage>
        <taxon>Eukaryota</taxon>
        <taxon>Metazoa</taxon>
        <taxon>Chordata</taxon>
        <taxon>Craniata</taxon>
        <taxon>Vertebrata</taxon>
        <taxon>Euteleostomi</taxon>
        <taxon>Actinopterygii</taxon>
        <taxon>Neopterygii</taxon>
        <taxon>Teleostei</taxon>
        <taxon>Anguilliformes</taxon>
        <taxon>Anguillidae</taxon>
        <taxon>Anguilla</taxon>
    </lineage>
</organism>
<dbReference type="EMBL" id="GBXM01103979">
    <property type="protein sequence ID" value="JAH04598.1"/>
    <property type="molecule type" value="Transcribed_RNA"/>
</dbReference>
<evidence type="ECO:0000313" key="1">
    <source>
        <dbReference type="EMBL" id="JAH04598.1"/>
    </source>
</evidence>
<proteinExistence type="predicted"/>
<reference evidence="1" key="1">
    <citation type="submission" date="2014-11" db="EMBL/GenBank/DDBJ databases">
        <authorList>
            <person name="Amaro Gonzalez C."/>
        </authorList>
    </citation>
    <scope>NUCLEOTIDE SEQUENCE</scope>
</reference>
<reference evidence="1" key="2">
    <citation type="journal article" date="2015" name="Fish Shellfish Immunol.">
        <title>Early steps in the European eel (Anguilla anguilla)-Vibrio vulnificus interaction in the gills: Role of the RtxA13 toxin.</title>
        <authorList>
            <person name="Callol A."/>
            <person name="Pajuelo D."/>
            <person name="Ebbesson L."/>
            <person name="Teles M."/>
            <person name="MacKenzie S."/>
            <person name="Amaro C."/>
        </authorList>
    </citation>
    <scope>NUCLEOTIDE SEQUENCE</scope>
</reference>
<dbReference type="AlphaFoldDB" id="A0A0E9PL75"/>
<accession>A0A0E9PL75</accession>